<evidence type="ECO:0008006" key="4">
    <source>
        <dbReference type="Google" id="ProtNLM"/>
    </source>
</evidence>
<name>A0ABW6SJ06_9ACTN</name>
<proteinExistence type="predicted"/>
<evidence type="ECO:0000313" key="3">
    <source>
        <dbReference type="Proteomes" id="UP001602013"/>
    </source>
</evidence>
<keyword evidence="3" id="KW-1185">Reference proteome</keyword>
<dbReference type="RefSeq" id="WP_387408993.1">
    <property type="nucleotide sequence ID" value="NZ_JBIASD010000003.1"/>
</dbReference>
<sequence length="198" mass="21650">MGRKALSMVLAGLAGAAVLAAPSAASATASAAQSLHLRNGLTLRIPSSWKVYTVDKDWTRVVTGSCPTAGTNRFGFRDSECHSFWVLGPKAIEIGREYFDAYTPESPFYPGSDVGPCVYDKKLWLGRMRPAGKGLAPIGRGHQAYYRAWSATCVTPNTSKVKGRFTQREWYLPTSKILFVDQWNTPGLSAILKQATWS</sequence>
<protein>
    <recommendedName>
        <fullName evidence="4">YkuD domain-containing protein</fullName>
    </recommendedName>
</protein>
<reference evidence="2 3" key="1">
    <citation type="submission" date="2024-10" db="EMBL/GenBank/DDBJ databases">
        <title>The Natural Products Discovery Center: Release of the First 8490 Sequenced Strains for Exploring Actinobacteria Biosynthetic Diversity.</title>
        <authorList>
            <person name="Kalkreuter E."/>
            <person name="Kautsar S.A."/>
            <person name="Yang D."/>
            <person name="Bader C.D."/>
            <person name="Teijaro C.N."/>
            <person name="Fluegel L."/>
            <person name="Davis C.M."/>
            <person name="Simpson J.R."/>
            <person name="Lauterbach L."/>
            <person name="Steele A.D."/>
            <person name="Gui C."/>
            <person name="Meng S."/>
            <person name="Li G."/>
            <person name="Viehrig K."/>
            <person name="Ye F."/>
            <person name="Su P."/>
            <person name="Kiefer A.F."/>
            <person name="Nichols A."/>
            <person name="Cepeda A.J."/>
            <person name="Yan W."/>
            <person name="Fan B."/>
            <person name="Jiang Y."/>
            <person name="Adhikari A."/>
            <person name="Zheng C.-J."/>
            <person name="Schuster L."/>
            <person name="Cowan T.M."/>
            <person name="Smanski M.J."/>
            <person name="Chevrette M.G."/>
            <person name="De Carvalho L.P.S."/>
            <person name="Shen B."/>
        </authorList>
    </citation>
    <scope>NUCLEOTIDE SEQUENCE [LARGE SCALE GENOMIC DNA]</scope>
    <source>
        <strain evidence="2 3">NPDC002173</strain>
    </source>
</reference>
<feature type="signal peptide" evidence="1">
    <location>
        <begin position="1"/>
        <end position="20"/>
    </location>
</feature>
<evidence type="ECO:0000256" key="1">
    <source>
        <dbReference type="SAM" id="SignalP"/>
    </source>
</evidence>
<dbReference type="EMBL" id="JBIASD010000003">
    <property type="protein sequence ID" value="MFF3664960.1"/>
    <property type="molecule type" value="Genomic_DNA"/>
</dbReference>
<comment type="caution">
    <text evidence="2">The sequence shown here is derived from an EMBL/GenBank/DDBJ whole genome shotgun (WGS) entry which is preliminary data.</text>
</comment>
<accession>A0ABW6SJ06</accession>
<feature type="chain" id="PRO_5047503186" description="YkuD domain-containing protein" evidence="1">
    <location>
        <begin position="21"/>
        <end position="198"/>
    </location>
</feature>
<keyword evidence="1" id="KW-0732">Signal</keyword>
<organism evidence="2 3">
    <name type="scientific">Microtetraspora malaysiensis</name>
    <dbReference type="NCBI Taxonomy" id="161358"/>
    <lineage>
        <taxon>Bacteria</taxon>
        <taxon>Bacillati</taxon>
        <taxon>Actinomycetota</taxon>
        <taxon>Actinomycetes</taxon>
        <taxon>Streptosporangiales</taxon>
        <taxon>Streptosporangiaceae</taxon>
        <taxon>Microtetraspora</taxon>
    </lineage>
</organism>
<evidence type="ECO:0000313" key="2">
    <source>
        <dbReference type="EMBL" id="MFF3664960.1"/>
    </source>
</evidence>
<gene>
    <name evidence="2" type="ORF">ACFYXI_05145</name>
</gene>
<dbReference type="Proteomes" id="UP001602013">
    <property type="component" value="Unassembled WGS sequence"/>
</dbReference>